<dbReference type="SUPFAM" id="SSF52540">
    <property type="entry name" value="P-loop containing nucleoside triphosphate hydrolases"/>
    <property type="match status" value="1"/>
</dbReference>
<feature type="domain" description="Bacterial type II secretion system protein E" evidence="2">
    <location>
        <begin position="136"/>
        <end position="414"/>
    </location>
</feature>
<dbReference type="InterPro" id="IPR027417">
    <property type="entry name" value="P-loop_NTPase"/>
</dbReference>
<organism evidence="3 4">
    <name type="scientific">Arthrobacter liuii</name>
    <dbReference type="NCBI Taxonomy" id="1476996"/>
    <lineage>
        <taxon>Bacteria</taxon>
        <taxon>Bacillati</taxon>
        <taxon>Actinomycetota</taxon>
        <taxon>Actinomycetes</taxon>
        <taxon>Micrococcales</taxon>
        <taxon>Micrococcaceae</taxon>
        <taxon>Arthrobacter</taxon>
    </lineage>
</organism>
<dbReference type="CDD" id="cd01130">
    <property type="entry name" value="VirB11-like_ATPase"/>
    <property type="match status" value="1"/>
</dbReference>
<dbReference type="Pfam" id="PF00437">
    <property type="entry name" value="T2SSE"/>
    <property type="match status" value="1"/>
</dbReference>
<dbReference type="InterPro" id="IPR050921">
    <property type="entry name" value="T4SS_GSP_E_ATPase"/>
</dbReference>
<keyword evidence="4" id="KW-1185">Reference proteome</keyword>
<dbReference type="Gene3D" id="3.30.450.380">
    <property type="match status" value="1"/>
</dbReference>
<dbReference type="EMBL" id="BMFW01000004">
    <property type="protein sequence ID" value="GGH93179.1"/>
    <property type="molecule type" value="Genomic_DNA"/>
</dbReference>
<proteinExistence type="inferred from homology"/>
<name>A0ABQ2AP53_9MICC</name>
<protein>
    <submittedName>
        <fullName evidence="3">Type II secretion system protein E</fullName>
    </submittedName>
</protein>
<accession>A0ABQ2AP53</accession>
<evidence type="ECO:0000313" key="4">
    <source>
        <dbReference type="Proteomes" id="UP000643279"/>
    </source>
</evidence>
<comment type="similarity">
    <text evidence="1">Belongs to the GSP E family.</text>
</comment>
<dbReference type="PANTHER" id="PTHR30486:SF15">
    <property type="entry name" value="TYPE II_IV SECRETION SYSTEM ATPASE"/>
    <property type="match status" value="1"/>
</dbReference>
<gene>
    <name evidence="3" type="ORF">GCM10007170_13450</name>
</gene>
<reference evidence="4" key="1">
    <citation type="journal article" date="2019" name="Int. J. Syst. Evol. Microbiol.">
        <title>The Global Catalogue of Microorganisms (GCM) 10K type strain sequencing project: providing services to taxonomists for standard genome sequencing and annotation.</title>
        <authorList>
            <consortium name="The Broad Institute Genomics Platform"/>
            <consortium name="The Broad Institute Genome Sequencing Center for Infectious Disease"/>
            <person name="Wu L."/>
            <person name="Ma J."/>
        </authorList>
    </citation>
    <scope>NUCLEOTIDE SEQUENCE [LARGE SCALE GENOMIC DNA]</scope>
    <source>
        <strain evidence="4">CGMCC 1.12778</strain>
    </source>
</reference>
<dbReference type="Gene3D" id="3.40.50.300">
    <property type="entry name" value="P-loop containing nucleotide triphosphate hydrolases"/>
    <property type="match status" value="1"/>
</dbReference>
<evidence type="ECO:0000256" key="1">
    <source>
        <dbReference type="ARBA" id="ARBA00006611"/>
    </source>
</evidence>
<dbReference type="PANTHER" id="PTHR30486">
    <property type="entry name" value="TWITCHING MOTILITY PROTEIN PILT"/>
    <property type="match status" value="1"/>
</dbReference>
<dbReference type="InterPro" id="IPR001482">
    <property type="entry name" value="T2SS/T4SS_dom"/>
</dbReference>
<dbReference type="Proteomes" id="UP000643279">
    <property type="component" value="Unassembled WGS sequence"/>
</dbReference>
<comment type="caution">
    <text evidence="3">The sequence shown here is derived from an EMBL/GenBank/DDBJ whole genome shotgun (WGS) entry which is preliminary data.</text>
</comment>
<dbReference type="RefSeq" id="WP_188570862.1">
    <property type="nucleotide sequence ID" value="NZ_BMFW01000004.1"/>
</dbReference>
<evidence type="ECO:0000259" key="2">
    <source>
        <dbReference type="Pfam" id="PF00437"/>
    </source>
</evidence>
<sequence>MNLSRRLEKARGTEPSLAVVEENHDPFMLTKDAVEPATLGRIRDAKTAETAQASEVIELSPTAAVASGALSALKERASHALYERLGARITDSSLEEVELHQYVKDELKIVVDEEQVPLTPSERQRLIREIIDDVLGHGPIQRFLDDPSVTEVMVNRFDQVYVERAGKLTLTDTKFASDDALRRVIERIVSKVGRRIDESSPLVDARLADGSRVNAIIPPLAVNGPALTIRKFGGDALTVQKLIAFGSLSPEMAELLQACVLARMNIIVSGGTGTGKTTLLNALSSFIPASDRIVTIEDAVELQLQQDHVVRLESRPANIEGKGEIAIRDLVRNSLRMRPDRIVVGEVRGGECLDMLQAMNTGHDGSLSTVHANSPRDAIARLETLVLMAGMDLPLRAVREQVASAVNLIVHISRLRDGTRRVTHITEVQGMEGDIVTLQDAFVFDFAAGVDSNGRFLGKPVPTGVRPRFTDRFADLGIHVSPHIFGAETGRGR</sequence>
<evidence type="ECO:0000313" key="3">
    <source>
        <dbReference type="EMBL" id="GGH93179.1"/>
    </source>
</evidence>